<feature type="binding site" evidence="4">
    <location>
        <position position="173"/>
    </location>
    <ligand>
        <name>Mg(2+)</name>
        <dbReference type="ChEBI" id="CHEBI:18420"/>
    </ligand>
</feature>
<evidence type="ECO:0000313" key="6">
    <source>
        <dbReference type="EMBL" id="AOS47859.1"/>
    </source>
</evidence>
<evidence type="ECO:0000256" key="3">
    <source>
        <dbReference type="ARBA" id="ARBA00023239"/>
    </source>
</evidence>
<dbReference type="UniPathway" id="UPA00079"/>
<name>A0A1D8B430_9ACTO</name>
<dbReference type="InterPro" id="IPR013342">
    <property type="entry name" value="Mandelate_racemase_C"/>
</dbReference>
<comment type="pathway">
    <text evidence="4">Quinol/quinone metabolism; 1,4-dihydroxy-2-naphthoate biosynthesis; 1,4-dihydroxy-2-naphthoate from chorismate: step 4/7.</text>
</comment>
<keyword evidence="4" id="KW-0474">Menaquinone biosynthesis</keyword>
<dbReference type="InterPro" id="IPR036849">
    <property type="entry name" value="Enolase-like_C_sf"/>
</dbReference>
<comment type="function">
    <text evidence="4">Converts 2-succinyl-6-hydroxy-2,4-cyclohexadiene-1-carboxylate (SHCHC) to 2-succinylbenzoate (OSB).</text>
</comment>
<evidence type="ECO:0000256" key="4">
    <source>
        <dbReference type="HAMAP-Rule" id="MF_00470"/>
    </source>
</evidence>
<dbReference type="InterPro" id="IPR010196">
    <property type="entry name" value="OSB_synthase_MenC1"/>
</dbReference>
<dbReference type="SFLD" id="SFLDG00180">
    <property type="entry name" value="muconate_cycloisomerase"/>
    <property type="match status" value="1"/>
</dbReference>
<evidence type="ECO:0000313" key="7">
    <source>
        <dbReference type="Proteomes" id="UP000095214"/>
    </source>
</evidence>
<evidence type="ECO:0000256" key="2">
    <source>
        <dbReference type="ARBA" id="ARBA00022842"/>
    </source>
</evidence>
<dbReference type="SUPFAM" id="SSF51604">
    <property type="entry name" value="Enolase C-terminal domain-like"/>
    <property type="match status" value="1"/>
</dbReference>
<dbReference type="Pfam" id="PF13378">
    <property type="entry name" value="MR_MLE_C"/>
    <property type="match status" value="1"/>
</dbReference>
<organism evidence="6 7">
    <name type="scientific">Pauljensenia hongkongensis</name>
    <dbReference type="NCBI Taxonomy" id="178339"/>
    <lineage>
        <taxon>Bacteria</taxon>
        <taxon>Bacillati</taxon>
        <taxon>Actinomycetota</taxon>
        <taxon>Actinomycetes</taxon>
        <taxon>Actinomycetales</taxon>
        <taxon>Actinomycetaceae</taxon>
        <taxon>Pauljensenia</taxon>
    </lineage>
</organism>
<feature type="active site" description="Proton donor" evidence="4">
    <location>
        <position position="138"/>
    </location>
</feature>
<protein>
    <recommendedName>
        <fullName evidence="4">o-succinylbenzoate synthase</fullName>
        <shortName evidence="4">OSB synthase</shortName>
        <shortName evidence="4">OSBS</shortName>
        <ecNumber evidence="4">4.2.1.113</ecNumber>
    </recommendedName>
    <alternativeName>
        <fullName evidence="4">4-(2'-carboxyphenyl)-4-oxybutyric acid synthase</fullName>
    </alternativeName>
    <alternativeName>
        <fullName evidence="4">o-succinylbenzoic acid synthase</fullName>
    </alternativeName>
</protein>
<dbReference type="PANTHER" id="PTHR48073">
    <property type="entry name" value="O-SUCCINYLBENZOATE SYNTHASE-RELATED"/>
    <property type="match status" value="1"/>
</dbReference>
<dbReference type="GO" id="GO:0043748">
    <property type="term" value="F:O-succinylbenzoate synthase activity"/>
    <property type="evidence" value="ECO:0007669"/>
    <property type="project" value="UniProtKB-EC"/>
</dbReference>
<dbReference type="Pfam" id="PF18374">
    <property type="entry name" value="Enolase_like_N"/>
    <property type="match status" value="1"/>
</dbReference>
<dbReference type="SFLD" id="SFLDS00001">
    <property type="entry name" value="Enolase"/>
    <property type="match status" value="1"/>
</dbReference>
<dbReference type="EC" id="4.2.1.113" evidence="4"/>
<gene>
    <name evidence="4" type="primary">menC</name>
    <name evidence="6" type="ORF">BH719_08420</name>
</gene>
<dbReference type="SMART" id="SM00922">
    <property type="entry name" value="MR_MLE"/>
    <property type="match status" value="1"/>
</dbReference>
<evidence type="ECO:0000256" key="1">
    <source>
        <dbReference type="ARBA" id="ARBA00022723"/>
    </source>
</evidence>
<dbReference type="GO" id="GO:0000287">
    <property type="term" value="F:magnesium ion binding"/>
    <property type="evidence" value="ECO:0007669"/>
    <property type="project" value="UniProtKB-UniRule"/>
</dbReference>
<comment type="catalytic activity">
    <reaction evidence="4">
        <text>(1R,6R)-6-hydroxy-2-succinyl-cyclohexa-2,4-diene-1-carboxylate = 2-succinylbenzoate + H2O</text>
        <dbReference type="Rhea" id="RHEA:10196"/>
        <dbReference type="ChEBI" id="CHEBI:15377"/>
        <dbReference type="ChEBI" id="CHEBI:18325"/>
        <dbReference type="ChEBI" id="CHEBI:58689"/>
        <dbReference type="EC" id="4.2.1.113"/>
    </reaction>
</comment>
<accession>A0A1D8B430</accession>
<dbReference type="RefSeq" id="WP_009744415.1">
    <property type="nucleotide sequence ID" value="NZ_CP017298.1"/>
</dbReference>
<comment type="similarity">
    <text evidence="4">Belongs to the mandelate racemase/muconate lactonizing enzyme family. MenC type 1 subfamily.</text>
</comment>
<feature type="active site" description="Proton acceptor" evidence="4">
    <location>
        <position position="250"/>
    </location>
</feature>
<evidence type="ECO:0000259" key="5">
    <source>
        <dbReference type="SMART" id="SM00922"/>
    </source>
</evidence>
<dbReference type="GO" id="GO:0009234">
    <property type="term" value="P:menaquinone biosynthetic process"/>
    <property type="evidence" value="ECO:0007669"/>
    <property type="project" value="UniProtKB-UniRule"/>
</dbReference>
<dbReference type="HAMAP" id="MF_00470">
    <property type="entry name" value="MenC_1"/>
    <property type="match status" value="1"/>
</dbReference>
<feature type="domain" description="Mandelate racemase/muconate lactonizing enzyme C-terminal" evidence="5">
    <location>
        <begin position="119"/>
        <end position="222"/>
    </location>
</feature>
<dbReference type="SFLD" id="SFLDF00009">
    <property type="entry name" value="o-succinylbenzoate_synthase"/>
    <property type="match status" value="1"/>
</dbReference>
<dbReference type="Gene3D" id="3.20.20.120">
    <property type="entry name" value="Enolase-like C-terminal domain"/>
    <property type="match status" value="1"/>
</dbReference>
<dbReference type="EMBL" id="CP017298">
    <property type="protein sequence ID" value="AOS47859.1"/>
    <property type="molecule type" value="Genomic_DNA"/>
</dbReference>
<dbReference type="KEGG" id="phon:BH719_08420"/>
<sequence length="362" mass="38838">MTTRLTPDEGPMTKTRATATLTRIPMKTLPPLLRKKFKAIKDLLVYSVPMRTRFRRVTSRDGILLHGKAGWGEAAPFWDYGPEESARWIDAAINEATVPIPFTRRKSVPVNVTVPVLSPEAAAARVEESHGCATAKVKVADPGSTLKEDCARVEAVADALTRTVKRERWIRLDANGAWDVDQAVTAIHELERAAGDVPIEYVEQPCATADELYELHRLIDVPIAADESIRRAPNPVAAARMSGAQVAVIKIAPLGGPERALRIARDTGLRVVVSSALETSVGLAAGVRTAAALPGRALACGLATASLLAADVTAPLEVSGGRIHVATRSPDPKLIDHSPVDGDLLSKWLARLMACAPHILDR</sequence>
<feature type="binding site" evidence="4">
    <location>
        <position position="203"/>
    </location>
    <ligand>
        <name>Mg(2+)</name>
        <dbReference type="ChEBI" id="CHEBI:18420"/>
    </ligand>
</feature>
<dbReference type="UniPathway" id="UPA01057">
    <property type="reaction ID" value="UER00165"/>
</dbReference>
<dbReference type="AlphaFoldDB" id="A0A1D8B430"/>
<comment type="cofactor">
    <cofactor evidence="4">
        <name>a divalent metal cation</name>
        <dbReference type="ChEBI" id="CHEBI:60240"/>
    </cofactor>
</comment>
<dbReference type="CDD" id="cd03320">
    <property type="entry name" value="OSBS"/>
    <property type="match status" value="1"/>
</dbReference>
<dbReference type="PANTHER" id="PTHR48073:SF2">
    <property type="entry name" value="O-SUCCINYLBENZOATE SYNTHASE"/>
    <property type="match status" value="1"/>
</dbReference>
<keyword evidence="7" id="KW-1185">Reference proteome</keyword>
<keyword evidence="2 4" id="KW-0460">Magnesium</keyword>
<dbReference type="STRING" id="178339.BH719_08420"/>
<comment type="pathway">
    <text evidence="4">Quinol/quinone metabolism; menaquinone biosynthesis.</text>
</comment>
<dbReference type="OrthoDB" id="3725747at2"/>
<proteinExistence type="inferred from homology"/>
<dbReference type="NCBIfam" id="NF002782">
    <property type="entry name" value="PRK02901.1"/>
    <property type="match status" value="1"/>
</dbReference>
<reference evidence="6 7" key="1">
    <citation type="submission" date="2016-09" db="EMBL/GenBank/DDBJ databases">
        <title>Complete genome sequence of Actinomyces hongkongensis HKU8.</title>
        <authorList>
            <person name="Gao Y.-X."/>
            <person name="Zhou Y.-Y."/>
            <person name="Xie Y."/>
            <person name="Wang M."/>
            <person name="Wang S.-J."/>
            <person name="Shen S.-G."/>
        </authorList>
    </citation>
    <scope>NUCLEOTIDE SEQUENCE [LARGE SCALE GENOMIC DNA]</scope>
    <source>
        <strain evidence="6 7">HKU8</strain>
    </source>
</reference>
<dbReference type="InterPro" id="IPR029065">
    <property type="entry name" value="Enolase_C-like"/>
</dbReference>
<dbReference type="Proteomes" id="UP000095214">
    <property type="component" value="Chromosome"/>
</dbReference>
<feature type="binding site" evidence="4">
    <location>
        <position position="226"/>
    </location>
    <ligand>
        <name>Mg(2+)</name>
        <dbReference type="ChEBI" id="CHEBI:18420"/>
    </ligand>
</feature>
<keyword evidence="3 4" id="KW-0456">Lyase</keyword>
<keyword evidence="1 4" id="KW-0479">Metal-binding</keyword>